<dbReference type="PANTHER" id="PTHR37535:SF3">
    <property type="entry name" value="FLUG DOMAIN-CONTAINING PROTEIN"/>
    <property type="match status" value="1"/>
</dbReference>
<accession>A0ABR3G6V1</accession>
<feature type="non-terminal residue" evidence="2">
    <location>
        <position position="494"/>
    </location>
</feature>
<evidence type="ECO:0000256" key="1">
    <source>
        <dbReference type="ARBA" id="ARBA00023172"/>
    </source>
</evidence>
<protein>
    <submittedName>
        <fullName evidence="2">Uncharacterized protein</fullName>
    </submittedName>
</protein>
<sequence length="494" mass="55900">MTAERNLVIGEVEKLVLTATCFVRLIEGLWKWNNYSPSRAASQYLLNMKLMAYTTSRPGALVASHCYKGEALLYKDVRLSLVEYQPGERVFGLEMRIERAKGRRTSNELITFLLHEIRENSIICPIFDFITIAFLDRAFEDVKSPEELYQLRVPHSSDTLQIPFRTDILDMPICRDANGESLTFNSLDYMIKQAGRCAGFRASPSCYWLRRGTANALDGNATPSELKFIMGHRSIAIFDKHYLNRKIQYDTQSAFLQTSSETETFEILNRVEMNRGAPQKLSSALRSALWENPVLEELIRKRDEIKEKIKEQGMEHQNDPIFAAAYNAVHAMKAYLRRKAFEDERAEFFWTASSKEICSQIDSGGREQTQYSEAPPVYRPDQHKQVMEAILSSSHPEYPRHEIIQDLVQFCDSDPKAGRCNPTINPVAPLTDSTAIDPVLLALPTYSMALPTDSTAIDPILLALPTPTIDFVVTTGNPEIPGSDAVELKCPKSL</sequence>
<gene>
    <name evidence="2" type="ORF">Q9L58_009616</name>
</gene>
<reference evidence="2 3" key="1">
    <citation type="submission" date="2024-02" db="EMBL/GenBank/DDBJ databases">
        <title>Discinaceae phylogenomics.</title>
        <authorList>
            <person name="Dirks A.C."/>
            <person name="James T.Y."/>
        </authorList>
    </citation>
    <scope>NUCLEOTIDE SEQUENCE [LARGE SCALE GENOMIC DNA]</scope>
    <source>
        <strain evidence="2 3">ACD0624</strain>
    </source>
</reference>
<dbReference type="InterPro" id="IPR013762">
    <property type="entry name" value="Integrase-like_cat_sf"/>
</dbReference>
<keyword evidence="3" id="KW-1185">Reference proteome</keyword>
<evidence type="ECO:0000313" key="3">
    <source>
        <dbReference type="Proteomes" id="UP001447188"/>
    </source>
</evidence>
<comment type="caution">
    <text evidence="2">The sequence shown here is derived from an EMBL/GenBank/DDBJ whole genome shotgun (WGS) entry which is preliminary data.</text>
</comment>
<organism evidence="2 3">
    <name type="scientific">Discina gigas</name>
    <dbReference type="NCBI Taxonomy" id="1032678"/>
    <lineage>
        <taxon>Eukaryota</taxon>
        <taxon>Fungi</taxon>
        <taxon>Dikarya</taxon>
        <taxon>Ascomycota</taxon>
        <taxon>Pezizomycotina</taxon>
        <taxon>Pezizomycetes</taxon>
        <taxon>Pezizales</taxon>
        <taxon>Discinaceae</taxon>
        <taxon>Discina</taxon>
    </lineage>
</organism>
<dbReference type="SUPFAM" id="SSF56349">
    <property type="entry name" value="DNA breaking-rejoining enzymes"/>
    <property type="match status" value="1"/>
</dbReference>
<dbReference type="Pfam" id="PF11917">
    <property type="entry name" value="DUF3435"/>
    <property type="match status" value="1"/>
</dbReference>
<keyword evidence="1" id="KW-0233">DNA recombination</keyword>
<dbReference type="PANTHER" id="PTHR37535">
    <property type="entry name" value="FLUG DOMAIN PROTEIN"/>
    <property type="match status" value="1"/>
</dbReference>
<dbReference type="Gene3D" id="1.10.443.10">
    <property type="entry name" value="Intergrase catalytic core"/>
    <property type="match status" value="1"/>
</dbReference>
<proteinExistence type="predicted"/>
<name>A0ABR3G6V1_9PEZI</name>
<dbReference type="EMBL" id="JBBBZM010000238">
    <property type="protein sequence ID" value="KAL0631531.1"/>
    <property type="molecule type" value="Genomic_DNA"/>
</dbReference>
<dbReference type="Proteomes" id="UP001447188">
    <property type="component" value="Unassembled WGS sequence"/>
</dbReference>
<dbReference type="InterPro" id="IPR011010">
    <property type="entry name" value="DNA_brk_join_enz"/>
</dbReference>
<evidence type="ECO:0000313" key="2">
    <source>
        <dbReference type="EMBL" id="KAL0631531.1"/>
    </source>
</evidence>
<dbReference type="InterPro" id="IPR021842">
    <property type="entry name" value="DUF3435"/>
</dbReference>